<gene>
    <name evidence="1" type="ORF">TSACC_22451</name>
</gene>
<comment type="caution">
    <text evidence="1">The sequence shown here is derived from an EMBL/GenBank/DDBJ whole genome shotgun (WGS) entry which is preliminary data.</text>
</comment>
<name>A0A146GBS6_TERSA</name>
<dbReference type="STRING" id="690879.TSACC_22451"/>
<keyword evidence="2" id="KW-1185">Reference proteome</keyword>
<dbReference type="AlphaFoldDB" id="A0A146GBS6"/>
<evidence type="ECO:0000313" key="2">
    <source>
        <dbReference type="Proteomes" id="UP000076023"/>
    </source>
</evidence>
<accession>A0A146GBS6</accession>
<sequence length="314" mass="34118">MFFPSREFPPRPGKVGGDQWASLGNVSVGTIFRVKEEAGEQGKAMHSPAIRRACLLLLAFAGSALAESQSSIAENRLPPQVRLINGVLVPVPNEIFRVLDRFPDANWHSILRPNLSALRPDGGPSRIALSLGLVFGEGFLAVTAKDADEMQNLGRTAVKLARALGVGNAVLRREKSVMDHVDREDWEAVRKEWSAASEDLKAAMIEIKSESLSQLISVGGWLRGLEALSMLASHPYSDFAAELLRQPEMLAYFANVVGKTGNQPGEEPTLAAVRNSIARLQPLMGGREGTMPSESEVLKIRAISKQTVDLLCMQ</sequence>
<evidence type="ECO:0000313" key="1">
    <source>
        <dbReference type="EMBL" id="GAT34028.1"/>
    </source>
</evidence>
<dbReference type="EMBL" id="BDCO01000002">
    <property type="protein sequence ID" value="GAT34028.1"/>
    <property type="molecule type" value="Genomic_DNA"/>
</dbReference>
<reference evidence="2" key="1">
    <citation type="journal article" date="2017" name="Genome Announc.">
        <title>Draft Genome Sequence of Terrimicrobium sacchariphilum NM-5T, a Facultative Anaerobic Soil Bacterium of the Class Spartobacteria.</title>
        <authorList>
            <person name="Qiu Y.L."/>
            <person name="Tourlousse D.M."/>
            <person name="Matsuura N."/>
            <person name="Ohashi A."/>
            <person name="Sekiguchi Y."/>
        </authorList>
    </citation>
    <scope>NUCLEOTIDE SEQUENCE [LARGE SCALE GENOMIC DNA]</scope>
    <source>
        <strain evidence="2">NM-5</strain>
    </source>
</reference>
<dbReference type="Proteomes" id="UP000076023">
    <property type="component" value="Unassembled WGS sequence"/>
</dbReference>
<protein>
    <submittedName>
        <fullName evidence="1">Uncharacterized protein</fullName>
    </submittedName>
</protein>
<dbReference type="InParanoid" id="A0A146GBS6"/>
<proteinExistence type="predicted"/>
<organism evidence="1 2">
    <name type="scientific">Terrimicrobium sacchariphilum</name>
    <dbReference type="NCBI Taxonomy" id="690879"/>
    <lineage>
        <taxon>Bacteria</taxon>
        <taxon>Pseudomonadati</taxon>
        <taxon>Verrucomicrobiota</taxon>
        <taxon>Terrimicrobiia</taxon>
        <taxon>Terrimicrobiales</taxon>
        <taxon>Terrimicrobiaceae</taxon>
        <taxon>Terrimicrobium</taxon>
    </lineage>
</organism>